<dbReference type="PANTHER" id="PTHR21248">
    <property type="entry name" value="CARDIOLIPIN SYNTHASE"/>
    <property type="match status" value="1"/>
</dbReference>
<keyword evidence="8" id="KW-0443">Lipid metabolism</keyword>
<keyword evidence="10" id="KW-0594">Phospholipid biosynthesis</keyword>
<reference evidence="15 16" key="1">
    <citation type="submission" date="2018-01" db="EMBL/GenBank/DDBJ databases">
        <title>Bacillus asahii Genome sequencing and assembly.</title>
        <authorList>
            <person name="Jiang H."/>
            <person name="Feng Y."/>
            <person name="Zhao F."/>
            <person name="Lin X."/>
        </authorList>
    </citation>
    <scope>NUCLEOTIDE SEQUENCE [LARGE SCALE GENOMIC DNA]</scope>
    <source>
        <strain evidence="15 16">OM18</strain>
    </source>
</reference>
<dbReference type="CDD" id="cd09112">
    <property type="entry name" value="PLDc_CLS_2"/>
    <property type="match status" value="1"/>
</dbReference>
<dbReference type="RefSeq" id="WP_257467502.1">
    <property type="nucleotide sequence ID" value="NZ_CP026095.1"/>
</dbReference>
<keyword evidence="2" id="KW-1003">Cell membrane</keyword>
<keyword evidence="11" id="KW-1208">Phospholipid metabolism</keyword>
<gene>
    <name evidence="15" type="primary">cls</name>
    <name evidence="15" type="ORF">BAOM_4903</name>
</gene>
<evidence type="ECO:0000313" key="16">
    <source>
        <dbReference type="Proteomes" id="UP000283095"/>
    </source>
</evidence>
<dbReference type="AlphaFoldDB" id="A0A3Q9RRX6"/>
<evidence type="ECO:0000256" key="2">
    <source>
        <dbReference type="ARBA" id="ARBA00022475"/>
    </source>
</evidence>
<keyword evidence="4" id="KW-0808">Transferase</keyword>
<dbReference type="GO" id="GO:0005886">
    <property type="term" value="C:plasma membrane"/>
    <property type="evidence" value="ECO:0007669"/>
    <property type="project" value="UniProtKB-SubCell"/>
</dbReference>
<evidence type="ECO:0000256" key="7">
    <source>
        <dbReference type="ARBA" id="ARBA00022989"/>
    </source>
</evidence>
<organism evidence="15 16">
    <name type="scientific">Peribacillus asahii</name>
    <dbReference type="NCBI Taxonomy" id="228899"/>
    <lineage>
        <taxon>Bacteria</taxon>
        <taxon>Bacillati</taxon>
        <taxon>Bacillota</taxon>
        <taxon>Bacilli</taxon>
        <taxon>Bacillales</taxon>
        <taxon>Bacillaceae</taxon>
        <taxon>Peribacillus</taxon>
    </lineage>
</organism>
<dbReference type="Proteomes" id="UP000283095">
    <property type="component" value="Chromosome"/>
</dbReference>
<evidence type="ECO:0000256" key="13">
    <source>
        <dbReference type="SAM" id="Phobius"/>
    </source>
</evidence>
<evidence type="ECO:0000256" key="5">
    <source>
        <dbReference type="ARBA" id="ARBA00022692"/>
    </source>
</evidence>
<evidence type="ECO:0000313" key="15">
    <source>
        <dbReference type="EMBL" id="AZV45461.1"/>
    </source>
</evidence>
<evidence type="ECO:0000256" key="8">
    <source>
        <dbReference type="ARBA" id="ARBA00023098"/>
    </source>
</evidence>
<accession>A0A3Q9RRX6</accession>
<dbReference type="FunFam" id="3.30.870.10:FF:000014">
    <property type="entry name" value="Cardiolipin synthase"/>
    <property type="match status" value="1"/>
</dbReference>
<dbReference type="PROSITE" id="PS50035">
    <property type="entry name" value="PLD"/>
    <property type="match status" value="2"/>
</dbReference>
<evidence type="ECO:0000256" key="3">
    <source>
        <dbReference type="ARBA" id="ARBA00022516"/>
    </source>
</evidence>
<dbReference type="Pfam" id="PF13091">
    <property type="entry name" value="PLDc_2"/>
    <property type="match status" value="2"/>
</dbReference>
<evidence type="ECO:0000256" key="10">
    <source>
        <dbReference type="ARBA" id="ARBA00023209"/>
    </source>
</evidence>
<evidence type="ECO:0000256" key="12">
    <source>
        <dbReference type="NCBIfam" id="TIGR04265"/>
    </source>
</evidence>
<dbReference type="EMBL" id="CP026095">
    <property type="protein sequence ID" value="AZV45461.1"/>
    <property type="molecule type" value="Genomic_DNA"/>
</dbReference>
<dbReference type="GO" id="GO:0032049">
    <property type="term" value="P:cardiolipin biosynthetic process"/>
    <property type="evidence" value="ECO:0007669"/>
    <property type="project" value="UniProtKB-UniRule"/>
</dbReference>
<dbReference type="Gene3D" id="3.30.870.10">
    <property type="entry name" value="Endonuclease Chain A"/>
    <property type="match status" value="2"/>
</dbReference>
<dbReference type="InterPro" id="IPR001736">
    <property type="entry name" value="PLipase_D/transphosphatidylase"/>
</dbReference>
<keyword evidence="7 13" id="KW-1133">Transmembrane helix</keyword>
<evidence type="ECO:0000259" key="14">
    <source>
        <dbReference type="PROSITE" id="PS50035"/>
    </source>
</evidence>
<dbReference type="EC" id="2.7.8.-" evidence="12"/>
<evidence type="ECO:0000256" key="4">
    <source>
        <dbReference type="ARBA" id="ARBA00022679"/>
    </source>
</evidence>
<evidence type="ECO:0000256" key="11">
    <source>
        <dbReference type="ARBA" id="ARBA00023264"/>
    </source>
</evidence>
<evidence type="ECO:0000256" key="1">
    <source>
        <dbReference type="ARBA" id="ARBA00004236"/>
    </source>
</evidence>
<protein>
    <recommendedName>
        <fullName evidence="12">Cardiolipin synthase</fullName>
        <ecNumber evidence="12">2.7.8.-</ecNumber>
    </recommendedName>
</protein>
<feature type="transmembrane region" description="Helical" evidence="13">
    <location>
        <begin position="6"/>
        <end position="25"/>
    </location>
</feature>
<dbReference type="NCBIfam" id="TIGR04265">
    <property type="entry name" value="bac_cardiolipin"/>
    <property type="match status" value="1"/>
</dbReference>
<comment type="subcellular location">
    <subcellularLocation>
        <location evidence="1">Cell membrane</location>
    </subcellularLocation>
</comment>
<keyword evidence="5 13" id="KW-0812">Transmembrane</keyword>
<feature type="domain" description="PLD phosphodiesterase" evidence="14">
    <location>
        <begin position="313"/>
        <end position="340"/>
    </location>
</feature>
<dbReference type="SUPFAM" id="SSF56024">
    <property type="entry name" value="Phospholipase D/nuclease"/>
    <property type="match status" value="2"/>
</dbReference>
<keyword evidence="6" id="KW-0677">Repeat</keyword>
<dbReference type="InterPro" id="IPR022924">
    <property type="entry name" value="Cardiolipin_synthase"/>
</dbReference>
<sequence>MEIARTIAFIIFIILILLWIDYKWGQAQHRKKTKKKTYPLRRSNIKIFNSGPKLFYDLFTEIEHAQKHIHILFYIIKNDQFSQQFVALLKQKAESNVEVRLLVDWVGAHKLSKKIIRELKQSGVHFSYCFKPRFPFFFYTLQRRNHRKITVIDGKIGYLGGLNIAKEYVNQDNKLNPWRDYHIKIKGEAVQDVQSTFLTDWYMATKEDLRIHPHYFPPLSPGTQKQQLIVTDGWGVEGIFLDLIDQAEEKIVIGTPYFIPSKRLFNKLRQALHKGVALTIIVPKTTDHILVKEASYRYFRVLEKEGATILQFHRGFYHAKVMLIDDQISDIGTSNFDKRSLFLNSEINALLFDSISIEQTKKYVEVDITESAPINEKAYKKPNAFHKLKEAIAFYLSPFL</sequence>
<keyword evidence="9 13" id="KW-0472">Membrane</keyword>
<feature type="domain" description="PLD phosphodiesterase" evidence="14">
    <location>
        <begin position="141"/>
        <end position="168"/>
    </location>
</feature>
<evidence type="ECO:0000256" key="6">
    <source>
        <dbReference type="ARBA" id="ARBA00022737"/>
    </source>
</evidence>
<evidence type="ECO:0000256" key="9">
    <source>
        <dbReference type="ARBA" id="ARBA00023136"/>
    </source>
</evidence>
<name>A0A3Q9RRX6_9BACI</name>
<dbReference type="PIRSF" id="PIRSF000850">
    <property type="entry name" value="Phospholipase_D_PSS"/>
    <property type="match status" value="1"/>
</dbReference>
<dbReference type="SMART" id="SM00155">
    <property type="entry name" value="PLDc"/>
    <property type="match status" value="2"/>
</dbReference>
<dbReference type="KEGG" id="pasa:BAOM_4903"/>
<dbReference type="GO" id="GO:0008808">
    <property type="term" value="F:cardiolipin synthase activity"/>
    <property type="evidence" value="ECO:0007669"/>
    <property type="project" value="UniProtKB-UniRule"/>
</dbReference>
<keyword evidence="3" id="KW-0444">Lipid biosynthesis</keyword>
<dbReference type="InterPro" id="IPR025202">
    <property type="entry name" value="PLD-like_dom"/>
</dbReference>
<dbReference type="CDD" id="cd09110">
    <property type="entry name" value="PLDc_CLS_1"/>
    <property type="match status" value="1"/>
</dbReference>
<proteinExistence type="predicted"/>
<dbReference type="PANTHER" id="PTHR21248:SF7">
    <property type="entry name" value="MINOR CARDIOLIPIN SYNTHASE CLSB"/>
    <property type="match status" value="1"/>
</dbReference>